<evidence type="ECO:0000313" key="2">
    <source>
        <dbReference type="Proteomes" id="UP000434639"/>
    </source>
</evidence>
<sequence length="149" mass="17331">MKWAAKDATALEKEKEYIDTAVIPLIPAGTGPDFLQTVQLGEFALLLSEELERRLRGRVMLSVPFTYLHKEEGVEERLLHWKEDAERAVRHVFFLTSDPRWKTAAELQDRLIWIPSMPLHTLDHAVAEQLLDSHLDQIMNILLQFWNCK</sequence>
<dbReference type="RefSeq" id="WP_155110688.1">
    <property type="nucleotide sequence ID" value="NZ_WMIB01000001.1"/>
</dbReference>
<reference evidence="1 2" key="1">
    <citation type="journal article" date="2017" name="Int. J. Syst. Evol. Microbiol.">
        <title>Bacillus mangrovi sp. nov., isolated from a sediment sample from a mangrove forest.</title>
        <authorList>
            <person name="Gupta V."/>
            <person name="Singh P.K."/>
            <person name="Korpole S."/>
            <person name="Tanuku N.R.S."/>
            <person name="Pinnaka A.K."/>
        </authorList>
    </citation>
    <scope>NUCLEOTIDE SEQUENCE [LARGE SCALE GENOMIC DNA]</scope>
    <source>
        <strain evidence="1 2">KCTC 33872</strain>
    </source>
</reference>
<dbReference type="OrthoDB" id="2678750at2"/>
<dbReference type="AlphaFoldDB" id="A0A7X2S1U4"/>
<organism evidence="1 2">
    <name type="scientific">Metabacillus mangrovi</name>
    <dbReference type="NCBI Taxonomy" id="1491830"/>
    <lineage>
        <taxon>Bacteria</taxon>
        <taxon>Bacillati</taxon>
        <taxon>Bacillota</taxon>
        <taxon>Bacilli</taxon>
        <taxon>Bacillales</taxon>
        <taxon>Bacillaceae</taxon>
        <taxon>Metabacillus</taxon>
    </lineage>
</organism>
<dbReference type="Pfam" id="PF10673">
    <property type="entry name" value="DUF2487"/>
    <property type="match status" value="1"/>
</dbReference>
<dbReference type="Proteomes" id="UP000434639">
    <property type="component" value="Unassembled WGS sequence"/>
</dbReference>
<gene>
    <name evidence="1" type="ORF">GKZ89_01985</name>
</gene>
<comment type="caution">
    <text evidence="1">The sequence shown here is derived from an EMBL/GenBank/DDBJ whole genome shotgun (WGS) entry which is preliminary data.</text>
</comment>
<name>A0A7X2S1U4_9BACI</name>
<dbReference type="InterPro" id="IPR019615">
    <property type="entry name" value="DUF2487"/>
</dbReference>
<proteinExistence type="predicted"/>
<evidence type="ECO:0000313" key="1">
    <source>
        <dbReference type="EMBL" id="MTH52159.1"/>
    </source>
</evidence>
<keyword evidence="2" id="KW-1185">Reference proteome</keyword>
<accession>A0A7X2S1U4</accession>
<protein>
    <submittedName>
        <fullName evidence="1">DUF2487 family protein</fullName>
    </submittedName>
</protein>
<dbReference type="EMBL" id="WMIB01000001">
    <property type="protein sequence ID" value="MTH52159.1"/>
    <property type="molecule type" value="Genomic_DNA"/>
</dbReference>